<dbReference type="GO" id="GO:0052726">
    <property type="term" value="F:inositol-1,3,4-trisphosphate 5-kinase activity"/>
    <property type="evidence" value="ECO:0007669"/>
    <property type="project" value="InterPro"/>
</dbReference>
<dbReference type="PIRSF" id="PIRSF038186">
    <property type="entry name" value="ITPK"/>
    <property type="match status" value="1"/>
</dbReference>
<name>A0A5K3F196_MESCO</name>
<keyword evidence="6 8" id="KW-0067">ATP-binding</keyword>
<feature type="binding site" evidence="10">
    <location>
        <position position="285"/>
    </location>
    <ligand>
        <name>Mg(2+)</name>
        <dbReference type="ChEBI" id="CHEBI:18420"/>
        <label>2</label>
    </ligand>
</feature>
<dbReference type="InterPro" id="IPR008656">
    <property type="entry name" value="Inositol_tetrakis-P_1-kinase"/>
</dbReference>
<feature type="binding site" evidence="9">
    <location>
        <position position="203"/>
    </location>
    <ligand>
        <name>ATP</name>
        <dbReference type="ChEBI" id="CHEBI:30616"/>
    </ligand>
</feature>
<keyword evidence="3 8" id="KW-0479">Metal-binding</keyword>
<feature type="binding site" evidence="9">
    <location>
        <position position="12"/>
    </location>
    <ligand>
        <name>1D-myo-inositol 1,3,4-trisphosphate</name>
        <dbReference type="ChEBI" id="CHEBI:58414"/>
    </ligand>
</feature>
<feature type="binding site" evidence="9">
    <location>
        <position position="54"/>
    </location>
    <ligand>
        <name>1D-myo-inositol 1,3,4-trisphosphate</name>
        <dbReference type="ChEBI" id="CHEBI:58414"/>
    </ligand>
</feature>
<dbReference type="GO" id="GO:0052725">
    <property type="term" value="F:inositol-1,3,4-trisphosphate 6-kinase activity"/>
    <property type="evidence" value="ECO:0007669"/>
    <property type="project" value="InterPro"/>
</dbReference>
<sequence>MKRVGIFVEERKFSQLGFKNFVEWRRPDNCIEFSRITEHESFECQGPFDLIVHKSLFLKARDPFLCSQFENFVRSNINILFIDKIDSVSAILDRFKQCEKLARSIKLFGLGDVVLVPPFCLCCGDLEKDIYSFRKANLKFPVVCKPIAAHGDAAAHDMMILFREEDLKLIKTQAVLQNFENHDGFLLKAYVIGDYFHLVLRPSIKNLSKDHDPIIFNSHHVSKESSHSELNNDGGIPQIEDICVEEDLIKRTIDALRTHLDLELFGVDFLILPPSGHEHRLAVIDVNIFPDYNCVPGFFFHLENLVRTKLDLPKLTSSSIFTCRQE</sequence>
<evidence type="ECO:0000256" key="10">
    <source>
        <dbReference type="PIRSR" id="PIRSR038186-2"/>
    </source>
</evidence>
<dbReference type="GO" id="GO:0000287">
    <property type="term" value="F:magnesium ion binding"/>
    <property type="evidence" value="ECO:0007669"/>
    <property type="project" value="InterPro"/>
</dbReference>
<feature type="binding site" evidence="9">
    <location>
        <begin position="177"/>
        <end position="188"/>
    </location>
    <ligand>
        <name>ATP</name>
        <dbReference type="ChEBI" id="CHEBI:30616"/>
    </ligand>
</feature>
<evidence type="ECO:0000256" key="1">
    <source>
        <dbReference type="ARBA" id="ARBA00009601"/>
    </source>
</evidence>
<dbReference type="Gene3D" id="3.30.470.20">
    <property type="entry name" value="ATP-grasp fold, B domain"/>
    <property type="match status" value="1"/>
</dbReference>
<feature type="binding site" evidence="9">
    <location>
        <position position="287"/>
    </location>
    <ligand>
        <name>1D-myo-inositol 1,3,4-trisphosphate</name>
        <dbReference type="ChEBI" id="CHEBI:58414"/>
    </ligand>
</feature>
<dbReference type="GO" id="GO:0032957">
    <property type="term" value="P:inositol trisphosphate metabolic process"/>
    <property type="evidence" value="ECO:0007669"/>
    <property type="project" value="InterPro"/>
</dbReference>
<keyword evidence="5 8" id="KW-0418">Kinase</keyword>
<dbReference type="WBParaSite" id="MCU_004141-RA">
    <property type="protein sequence ID" value="MCU_004141-RA"/>
    <property type="gene ID" value="MCU_004141"/>
</dbReference>
<dbReference type="PANTHER" id="PTHR14217">
    <property type="entry name" value="INOSITOL-TETRAKISPHOSPHATE 1-KINASE"/>
    <property type="match status" value="1"/>
</dbReference>
<feature type="binding site" evidence="10">
    <location>
        <position position="285"/>
    </location>
    <ligand>
        <name>Mg(2+)</name>
        <dbReference type="ChEBI" id="CHEBI:18420"/>
        <label>1</label>
    </ligand>
</feature>
<comment type="cofactor">
    <cofactor evidence="8 10">
        <name>Mg(2+)</name>
        <dbReference type="ChEBI" id="CHEBI:18420"/>
    </cofactor>
    <text evidence="8 10">Binds 2 magnesium ions per subunit.</text>
</comment>
<protein>
    <recommendedName>
        <fullName evidence="8">Inositol-tetrakisphosphate 1-kinase</fullName>
        <ecNumber evidence="8">2.7.1.134</ecNumber>
    </recommendedName>
</protein>
<evidence type="ECO:0000256" key="9">
    <source>
        <dbReference type="PIRSR" id="PIRSR038186-1"/>
    </source>
</evidence>
<feature type="domain" description="Inositol-tetrakisphosphate 1-kinase N-terminal" evidence="12">
    <location>
        <begin position="4"/>
        <end position="84"/>
    </location>
</feature>
<keyword evidence="7 8" id="KW-0460">Magnesium</keyword>
<feature type="domain" description="Inositol 1,3,4-trisphosphate 5/6-kinase ATP-grasp" evidence="11">
    <location>
        <begin position="115"/>
        <end position="304"/>
    </location>
</feature>
<dbReference type="GO" id="GO:0005524">
    <property type="term" value="F:ATP binding"/>
    <property type="evidence" value="ECO:0007669"/>
    <property type="project" value="UniProtKB-KW"/>
</dbReference>
<dbReference type="Pfam" id="PF05770">
    <property type="entry name" value="Ins134_P3_kin"/>
    <property type="match status" value="1"/>
</dbReference>
<dbReference type="InterPro" id="IPR041429">
    <property type="entry name" value="ITPK1_N"/>
</dbReference>
<evidence type="ECO:0000256" key="2">
    <source>
        <dbReference type="ARBA" id="ARBA00022679"/>
    </source>
</evidence>
<evidence type="ECO:0000256" key="5">
    <source>
        <dbReference type="ARBA" id="ARBA00022777"/>
    </source>
</evidence>
<evidence type="ECO:0000256" key="6">
    <source>
        <dbReference type="ARBA" id="ARBA00022840"/>
    </source>
</evidence>
<dbReference type="AlphaFoldDB" id="A0A5K3F196"/>
<evidence type="ECO:0000256" key="7">
    <source>
        <dbReference type="ARBA" id="ARBA00022842"/>
    </source>
</evidence>
<comment type="function">
    <text evidence="8">Kinase that can phosphorylate various inositol polyphosphate such as Ins(3,4,5,6)P4 or Ins(1,3,4)P3.</text>
</comment>
<keyword evidence="2 8" id="KW-0808">Transferase</keyword>
<keyword evidence="4 8" id="KW-0547">Nucleotide-binding</keyword>
<evidence type="ECO:0000256" key="4">
    <source>
        <dbReference type="ARBA" id="ARBA00022741"/>
    </source>
</evidence>
<dbReference type="SUPFAM" id="SSF56059">
    <property type="entry name" value="Glutathione synthetase ATP-binding domain-like"/>
    <property type="match status" value="1"/>
</dbReference>
<accession>A0A5K3F196</accession>
<dbReference type="Pfam" id="PF17927">
    <property type="entry name" value="Ins134_P3_kin_N"/>
    <property type="match status" value="1"/>
</dbReference>
<feature type="binding site" evidence="9">
    <location>
        <position position="156"/>
    </location>
    <ligand>
        <name>1D-myo-inositol 1,3,4-trisphosphate</name>
        <dbReference type="ChEBI" id="CHEBI:58414"/>
    </ligand>
</feature>
<evidence type="ECO:0000259" key="11">
    <source>
        <dbReference type="Pfam" id="PF05770"/>
    </source>
</evidence>
<comment type="subunit">
    <text evidence="8">Monomer.</text>
</comment>
<reference evidence="13" key="1">
    <citation type="submission" date="2019-11" db="UniProtKB">
        <authorList>
            <consortium name="WormBaseParasite"/>
        </authorList>
    </citation>
    <scope>IDENTIFICATION</scope>
</reference>
<feature type="binding site" evidence="10">
    <location>
        <position position="268"/>
    </location>
    <ligand>
        <name>Mg(2+)</name>
        <dbReference type="ChEBI" id="CHEBI:18420"/>
        <label>1</label>
    </ligand>
</feature>
<proteinExistence type="inferred from homology"/>
<comment type="similarity">
    <text evidence="1 8">Belongs to the ITPK1 family.</text>
</comment>
<evidence type="ECO:0000256" key="3">
    <source>
        <dbReference type="ARBA" id="ARBA00022723"/>
    </source>
</evidence>
<evidence type="ECO:0000313" key="13">
    <source>
        <dbReference type="WBParaSite" id="MCU_004141-RA"/>
    </source>
</evidence>
<dbReference type="EC" id="2.7.1.134" evidence="8"/>
<dbReference type="GO" id="GO:0005737">
    <property type="term" value="C:cytoplasm"/>
    <property type="evidence" value="ECO:0007669"/>
    <property type="project" value="TreeGrafter"/>
</dbReference>
<dbReference type="PANTHER" id="PTHR14217:SF1">
    <property type="entry name" value="INOSITOL-TETRAKISPHOSPHATE 1-KINASE"/>
    <property type="match status" value="1"/>
</dbReference>
<feature type="binding site" evidence="10">
    <location>
        <position position="287"/>
    </location>
    <ligand>
        <name>Mg(2+)</name>
        <dbReference type="ChEBI" id="CHEBI:18420"/>
        <label>2</label>
    </ligand>
</feature>
<evidence type="ECO:0000259" key="12">
    <source>
        <dbReference type="Pfam" id="PF17927"/>
    </source>
</evidence>
<feature type="binding site" evidence="9">
    <location>
        <position position="94"/>
    </location>
    <ligand>
        <name>ATP</name>
        <dbReference type="ChEBI" id="CHEBI:30616"/>
    </ligand>
</feature>
<dbReference type="InterPro" id="IPR040464">
    <property type="entry name" value="InsP(3)kin_ATP-grasp"/>
</dbReference>
<evidence type="ECO:0000256" key="8">
    <source>
        <dbReference type="PIRNR" id="PIRNR038186"/>
    </source>
</evidence>
<organism evidence="13">
    <name type="scientific">Mesocestoides corti</name>
    <name type="common">Flatworm</name>
    <dbReference type="NCBI Taxonomy" id="53468"/>
    <lineage>
        <taxon>Eukaryota</taxon>
        <taxon>Metazoa</taxon>
        <taxon>Spiralia</taxon>
        <taxon>Lophotrochozoa</taxon>
        <taxon>Platyhelminthes</taxon>
        <taxon>Cestoda</taxon>
        <taxon>Eucestoda</taxon>
        <taxon>Cyclophyllidea</taxon>
        <taxon>Mesocestoididae</taxon>
        <taxon>Mesocestoides</taxon>
    </lineage>
</organism>
<feature type="binding site" evidence="9">
    <location>
        <position position="188"/>
    </location>
    <ligand>
        <name>1D-myo-inositol 1,3,4-trisphosphate</name>
        <dbReference type="ChEBI" id="CHEBI:58414"/>
    </ligand>
</feature>
<feature type="binding site" evidence="9">
    <location>
        <position position="145"/>
    </location>
    <ligand>
        <name>ATP</name>
        <dbReference type="ChEBI" id="CHEBI:30616"/>
    </ligand>
</feature>
<comment type="catalytic activity">
    <reaction evidence="8">
        <text>1D-myo-inositol 3,4,5,6-tetrakisphosphate + ATP = 1D-myo-inositol 1,3,4,5,6-pentakisphosphate + ADP + H(+)</text>
        <dbReference type="Rhea" id="RHEA:12452"/>
        <dbReference type="ChEBI" id="CHEBI:15378"/>
        <dbReference type="ChEBI" id="CHEBI:30616"/>
        <dbReference type="ChEBI" id="CHEBI:57539"/>
        <dbReference type="ChEBI" id="CHEBI:57733"/>
        <dbReference type="ChEBI" id="CHEBI:456216"/>
        <dbReference type="EC" id="2.7.1.134"/>
    </reaction>
</comment>
<dbReference type="GO" id="GO:0047325">
    <property type="term" value="F:inositol-3,4,5,6-tetrakisphosphate 1-kinase activity"/>
    <property type="evidence" value="ECO:0007669"/>
    <property type="project" value="UniProtKB-EC"/>
</dbReference>